<accession>A0A139N2R7</accession>
<gene>
    <name evidence="1" type="ORF">SGODD07_01596</name>
</gene>
<organism evidence="1 2">
    <name type="scientific">Streptococcus gordonii</name>
    <dbReference type="NCBI Taxonomy" id="1302"/>
    <lineage>
        <taxon>Bacteria</taxon>
        <taxon>Bacillati</taxon>
        <taxon>Bacillota</taxon>
        <taxon>Bacilli</taxon>
        <taxon>Lactobacillales</taxon>
        <taxon>Streptococcaceae</taxon>
        <taxon>Streptococcus</taxon>
    </lineage>
</organism>
<sequence>MLAPLNEYYTDEEYEYAVRQMYRIMERNRISAMASIILKEKASLCSSSKDKIKVTADETKTAIEGIISQIDTAIQGQVRKKIEQVTQEKTDEYDKII</sequence>
<evidence type="ECO:0000313" key="2">
    <source>
        <dbReference type="Proteomes" id="UP000070096"/>
    </source>
</evidence>
<evidence type="ECO:0000313" key="1">
    <source>
        <dbReference type="EMBL" id="KXT70300.1"/>
    </source>
</evidence>
<dbReference type="AlphaFoldDB" id="A0A139N2R7"/>
<dbReference type="EMBL" id="LQRC01000218">
    <property type="protein sequence ID" value="KXT70300.1"/>
    <property type="molecule type" value="Genomic_DNA"/>
</dbReference>
<dbReference type="PATRIC" id="fig|1302.21.peg.1773"/>
<dbReference type="Proteomes" id="UP000070096">
    <property type="component" value="Unassembled WGS sequence"/>
</dbReference>
<name>A0A139N2R7_STRGN</name>
<reference evidence="1 2" key="1">
    <citation type="submission" date="2016-01" db="EMBL/GenBank/DDBJ databases">
        <title>Highly variable Streptococcus oralis are common among viridans streptococci isolated from primates.</title>
        <authorList>
            <person name="Denapaite D."/>
            <person name="Rieger M."/>
            <person name="Koendgen S."/>
            <person name="Brueckner R."/>
            <person name="Ochigava I."/>
            <person name="Kappeler P."/>
            <person name="Maetz-Rensing K."/>
            <person name="Leendertz F."/>
            <person name="Hakenbeck R."/>
        </authorList>
    </citation>
    <scope>NUCLEOTIDE SEQUENCE [LARGE SCALE GENOMIC DNA]</scope>
    <source>
        <strain evidence="1 2">DD07</strain>
    </source>
</reference>
<protein>
    <submittedName>
        <fullName evidence="1">Uncharacterized protein</fullName>
    </submittedName>
</protein>
<proteinExistence type="predicted"/>
<comment type="caution">
    <text evidence="1">The sequence shown here is derived from an EMBL/GenBank/DDBJ whole genome shotgun (WGS) entry which is preliminary data.</text>
</comment>